<sequence>MINDINQVISECDLFQRFSSGQCREPYQSDTPSTRPFESVSADIFEYSSNYFLVYVDRMIFGDFLSCNWTYHATEGAHAITDAHQDRCVSRSNVEMVDIEARYGKPRAANGKNQAHNCHHFVVCVTNNEEKKSLSSEASTIKHFPYVGSGKKFVPPQVIRQLSTKGYDESHHEMRQCCHSRGMRQIHVEHFFKVFRLGDEK</sequence>
<accession>A0A553NDN1</accession>
<evidence type="ECO:0000313" key="1">
    <source>
        <dbReference type="EMBL" id="TRY63515.1"/>
    </source>
</evidence>
<gene>
    <name evidence="1" type="ORF">TCAL_16547</name>
</gene>
<name>A0A553NDN1_TIGCA</name>
<proteinExistence type="predicted"/>
<reference evidence="1 2" key="1">
    <citation type="journal article" date="2018" name="Nat. Ecol. Evol.">
        <title>Genomic signatures of mitonuclear coevolution across populations of Tigriopus californicus.</title>
        <authorList>
            <person name="Barreto F.S."/>
            <person name="Watson E.T."/>
            <person name="Lima T.G."/>
            <person name="Willett C.S."/>
            <person name="Edmands S."/>
            <person name="Li W."/>
            <person name="Burton R.S."/>
        </authorList>
    </citation>
    <scope>NUCLEOTIDE SEQUENCE [LARGE SCALE GENOMIC DNA]</scope>
    <source>
        <strain evidence="1 2">San Diego</strain>
    </source>
</reference>
<organism evidence="1 2">
    <name type="scientific">Tigriopus californicus</name>
    <name type="common">Marine copepod</name>
    <dbReference type="NCBI Taxonomy" id="6832"/>
    <lineage>
        <taxon>Eukaryota</taxon>
        <taxon>Metazoa</taxon>
        <taxon>Ecdysozoa</taxon>
        <taxon>Arthropoda</taxon>
        <taxon>Crustacea</taxon>
        <taxon>Multicrustacea</taxon>
        <taxon>Hexanauplia</taxon>
        <taxon>Copepoda</taxon>
        <taxon>Harpacticoida</taxon>
        <taxon>Harpacticidae</taxon>
        <taxon>Tigriopus</taxon>
    </lineage>
</organism>
<comment type="caution">
    <text evidence="1">The sequence shown here is derived from an EMBL/GenBank/DDBJ whole genome shotgun (WGS) entry which is preliminary data.</text>
</comment>
<dbReference type="EMBL" id="VCGU01000458">
    <property type="protein sequence ID" value="TRY63515.1"/>
    <property type="molecule type" value="Genomic_DNA"/>
</dbReference>
<protein>
    <submittedName>
        <fullName evidence="1">Uncharacterized protein</fullName>
    </submittedName>
</protein>
<keyword evidence="2" id="KW-1185">Reference proteome</keyword>
<dbReference type="Proteomes" id="UP000318571">
    <property type="component" value="Chromosome 10"/>
</dbReference>
<evidence type="ECO:0000313" key="2">
    <source>
        <dbReference type="Proteomes" id="UP000318571"/>
    </source>
</evidence>
<dbReference type="AlphaFoldDB" id="A0A553NDN1"/>